<comment type="caution">
    <text evidence="3">The sequence shown here is derived from an EMBL/GenBank/DDBJ whole genome shotgun (WGS) entry which is preliminary data.</text>
</comment>
<dbReference type="STRING" id="1231657.A0A1Y2A521"/>
<gene>
    <name evidence="3" type="ORF">BCR34DRAFT_470480</name>
</gene>
<feature type="non-terminal residue" evidence="3">
    <location>
        <position position="571"/>
    </location>
</feature>
<name>A0A1Y2A521_9PLEO</name>
<dbReference type="Proteomes" id="UP000193144">
    <property type="component" value="Unassembled WGS sequence"/>
</dbReference>
<dbReference type="PROSITE" id="PS50003">
    <property type="entry name" value="PH_DOMAIN"/>
    <property type="match status" value="1"/>
</dbReference>
<dbReference type="InterPro" id="IPR011993">
    <property type="entry name" value="PH-like_dom_sf"/>
</dbReference>
<evidence type="ECO:0000313" key="4">
    <source>
        <dbReference type="Proteomes" id="UP000193144"/>
    </source>
</evidence>
<feature type="non-terminal residue" evidence="3">
    <location>
        <position position="1"/>
    </location>
</feature>
<dbReference type="InterPro" id="IPR001849">
    <property type="entry name" value="PH_domain"/>
</dbReference>
<sequence length="571" mass="62742">STRSRSRNAAPTSAAESTERNTPTYGYHNTFHTHAQLSIDAFPPSYACATKPQTLDRLNAIAQAERNALSASLPPYTCTVAIDGILGLKQELSSPFLLAAHREWNDAYVVLHGTQLSVFRIKIPHVFSKNRNPGPGRLVRTFTLQHAEIGIASDFKKTALVPKSPFAHLVPSSARQKLFETDPHLFEPIREHVIRLRLETEQFLLCAPTQEAMLDWVEALCAAIDISAPLEDRSEPRYRSLPRRSRRQRLLDGSRIASNLENLANLEAGRRIIAEQERIIRQLYPHLAGSNGRTEPSEHADSHEHASAGPAADPETEDLDPEDARFPGSNRPGSPPVRRTASQENNSNSQHSRSESEAGPSSTNSSGNPKLSPPYRHTPAQALRYRRRCAPVLLASSPRVSDVVFNEGQRMRMNVKEHTLVAYTSHPPRYDAHNFPKSTKRLSAINESAPPSQTPSKPLPNPINVERPASPVRGVSHDSMTHSLNSLDHDAFGYDLASTSSAEYTGTDRLHGESDEIRSVPNSEPPSPIAPTQAKADVTRRLATLGKTRSSEEATRDSGMDAVALGVGLLI</sequence>
<accession>A0A1Y2A521</accession>
<dbReference type="EMBL" id="MCFA01000012">
    <property type="protein sequence ID" value="ORY17407.1"/>
    <property type="molecule type" value="Genomic_DNA"/>
</dbReference>
<dbReference type="SUPFAM" id="SSF50729">
    <property type="entry name" value="PH domain-like"/>
    <property type="match status" value="1"/>
</dbReference>
<dbReference type="PANTHER" id="PTHR37283:SF1">
    <property type="entry name" value="PH DOMAIN-CONTAINING PROTEIN YHR131C"/>
    <property type="match status" value="1"/>
</dbReference>
<evidence type="ECO:0000313" key="3">
    <source>
        <dbReference type="EMBL" id="ORY17407.1"/>
    </source>
</evidence>
<dbReference type="Pfam" id="PF00169">
    <property type="entry name" value="PH"/>
    <property type="match status" value="1"/>
</dbReference>
<proteinExistence type="predicted"/>
<evidence type="ECO:0000259" key="2">
    <source>
        <dbReference type="PROSITE" id="PS50003"/>
    </source>
</evidence>
<feature type="domain" description="PH" evidence="2">
    <location>
        <begin position="79"/>
        <end position="225"/>
    </location>
</feature>
<feature type="compositionally biased region" description="Basic and acidic residues" evidence="1">
    <location>
        <begin position="295"/>
        <end position="306"/>
    </location>
</feature>
<feature type="compositionally biased region" description="Polar residues" evidence="1">
    <location>
        <begin position="359"/>
        <end position="369"/>
    </location>
</feature>
<dbReference type="SMART" id="SM00233">
    <property type="entry name" value="PH"/>
    <property type="match status" value="1"/>
</dbReference>
<dbReference type="PANTHER" id="PTHR37283">
    <property type="entry name" value="PH DOMAIN-CONTAINING PROTEIN YHR131C"/>
    <property type="match status" value="1"/>
</dbReference>
<feature type="compositionally biased region" description="Polar residues" evidence="1">
    <location>
        <begin position="340"/>
        <end position="351"/>
    </location>
</feature>
<feature type="region of interest" description="Disordered" evidence="1">
    <location>
        <begin position="1"/>
        <end position="27"/>
    </location>
</feature>
<keyword evidence="4" id="KW-1185">Reference proteome</keyword>
<dbReference type="OrthoDB" id="5865767at2759"/>
<protein>
    <recommendedName>
        <fullName evidence="2">PH domain-containing protein</fullName>
    </recommendedName>
</protein>
<feature type="compositionally biased region" description="Polar residues" evidence="1">
    <location>
        <begin position="7"/>
        <end position="24"/>
    </location>
</feature>
<dbReference type="Gene3D" id="2.30.29.30">
    <property type="entry name" value="Pleckstrin-homology domain (PH domain)/Phosphotyrosine-binding domain (PTB)"/>
    <property type="match status" value="1"/>
</dbReference>
<evidence type="ECO:0000256" key="1">
    <source>
        <dbReference type="SAM" id="MobiDB-lite"/>
    </source>
</evidence>
<organism evidence="3 4">
    <name type="scientific">Clohesyomyces aquaticus</name>
    <dbReference type="NCBI Taxonomy" id="1231657"/>
    <lineage>
        <taxon>Eukaryota</taxon>
        <taxon>Fungi</taxon>
        <taxon>Dikarya</taxon>
        <taxon>Ascomycota</taxon>
        <taxon>Pezizomycotina</taxon>
        <taxon>Dothideomycetes</taxon>
        <taxon>Pleosporomycetidae</taxon>
        <taxon>Pleosporales</taxon>
        <taxon>Lindgomycetaceae</taxon>
        <taxon>Clohesyomyces</taxon>
    </lineage>
</organism>
<feature type="compositionally biased region" description="Basic and acidic residues" evidence="1">
    <location>
        <begin position="506"/>
        <end position="518"/>
    </location>
</feature>
<feature type="region of interest" description="Disordered" evidence="1">
    <location>
        <begin position="288"/>
        <end position="377"/>
    </location>
</feature>
<feature type="region of interest" description="Disordered" evidence="1">
    <location>
        <begin position="505"/>
        <end position="538"/>
    </location>
</feature>
<dbReference type="AlphaFoldDB" id="A0A1Y2A521"/>
<reference evidence="3 4" key="1">
    <citation type="submission" date="2016-07" db="EMBL/GenBank/DDBJ databases">
        <title>Pervasive Adenine N6-methylation of Active Genes in Fungi.</title>
        <authorList>
            <consortium name="DOE Joint Genome Institute"/>
            <person name="Mondo S.J."/>
            <person name="Dannebaum R.O."/>
            <person name="Kuo R.C."/>
            <person name="Labutti K."/>
            <person name="Haridas S."/>
            <person name="Kuo A."/>
            <person name="Salamov A."/>
            <person name="Ahrendt S.R."/>
            <person name="Lipzen A."/>
            <person name="Sullivan W."/>
            <person name="Andreopoulos W.B."/>
            <person name="Clum A."/>
            <person name="Lindquist E."/>
            <person name="Daum C."/>
            <person name="Ramamoorthy G.K."/>
            <person name="Gryganskyi A."/>
            <person name="Culley D."/>
            <person name="Magnuson J.K."/>
            <person name="James T.Y."/>
            <person name="O'Malley M.A."/>
            <person name="Stajich J.E."/>
            <person name="Spatafora J.W."/>
            <person name="Visel A."/>
            <person name="Grigoriev I.V."/>
        </authorList>
    </citation>
    <scope>NUCLEOTIDE SEQUENCE [LARGE SCALE GENOMIC DNA]</scope>
    <source>
        <strain evidence="3 4">CBS 115471</strain>
    </source>
</reference>